<accession>A0ABS3J1L6</accession>
<evidence type="ECO:0000259" key="8">
    <source>
        <dbReference type="Pfam" id="PF22638"/>
    </source>
</evidence>
<dbReference type="Proteomes" id="UP000664288">
    <property type="component" value="Unassembled WGS sequence"/>
</dbReference>
<keyword evidence="9" id="KW-0966">Cell projection</keyword>
<evidence type="ECO:0000256" key="1">
    <source>
        <dbReference type="ARBA" id="ARBA00004365"/>
    </source>
</evidence>
<evidence type="ECO:0000259" key="7">
    <source>
        <dbReference type="Pfam" id="PF06429"/>
    </source>
</evidence>
<keyword evidence="5" id="KW-0964">Secreted</keyword>
<evidence type="ECO:0000256" key="3">
    <source>
        <dbReference type="ARBA" id="ARBA00009677"/>
    </source>
</evidence>
<evidence type="ECO:0000256" key="4">
    <source>
        <dbReference type="ARBA" id="ARBA00016244"/>
    </source>
</evidence>
<evidence type="ECO:0000256" key="6">
    <source>
        <dbReference type="ARBA" id="ARBA00023143"/>
    </source>
</evidence>
<dbReference type="InterPro" id="IPR053927">
    <property type="entry name" value="FlgK_helical"/>
</dbReference>
<dbReference type="EMBL" id="JAFMPY010000006">
    <property type="protein sequence ID" value="MBO0903585.1"/>
    <property type="molecule type" value="Genomic_DNA"/>
</dbReference>
<dbReference type="Pfam" id="PF06429">
    <property type="entry name" value="Flg_bbr_C"/>
    <property type="match status" value="1"/>
</dbReference>
<organism evidence="9 10">
    <name type="scientific">Jiella sonneratiae</name>
    <dbReference type="NCBI Taxonomy" id="2816856"/>
    <lineage>
        <taxon>Bacteria</taxon>
        <taxon>Pseudomonadati</taxon>
        <taxon>Pseudomonadota</taxon>
        <taxon>Alphaproteobacteria</taxon>
        <taxon>Hyphomicrobiales</taxon>
        <taxon>Aurantimonadaceae</taxon>
        <taxon>Jiella</taxon>
    </lineage>
</organism>
<evidence type="ECO:0000256" key="5">
    <source>
        <dbReference type="ARBA" id="ARBA00022525"/>
    </source>
</evidence>
<dbReference type="Pfam" id="PF22638">
    <property type="entry name" value="FlgK_D1"/>
    <property type="match status" value="1"/>
</dbReference>
<name>A0ABS3J1L6_9HYPH</name>
<evidence type="ECO:0000313" key="10">
    <source>
        <dbReference type="Proteomes" id="UP000664288"/>
    </source>
</evidence>
<evidence type="ECO:0000256" key="2">
    <source>
        <dbReference type="ARBA" id="ARBA00004613"/>
    </source>
</evidence>
<gene>
    <name evidence="9" type="primary">flgK</name>
    <name evidence="9" type="ORF">J1C47_08015</name>
</gene>
<sequence>MSLLSAFTSARSSLASVSQQSTLVSRNVANAQNSSATRKYTNLSSNLYGGVSILSVSQSSNQALFSSMTTATASLASANATYSLLDSIRSVIGDTDSTASPAARLTALKTALSQYAVTPEDPQTARAAVNAASDLAVSLNDTTDAVQAARTDADRQLSDIAGRMNSLLSEFETLNGRIMAGTATGQDVTDDVDRRDQIVTELSGYVGVNVQSRAGGDMSLYTDSGITLFETTARKVEFTATTAYDANTVGNSFKIDGVSVSGDSTGMPIKSGSVYGLLTFRDETAVTYQGQLDEVAASLVEAFSETDSGGTAFSGLFSIKADGSSTDLSTITSQTGFAGLITVSPSVVNDPTLLRDGNISGQGIVYNADGTSGFSDRLNDLLDGLASQRSFDGSYGAGTQGTIGDYIASSISWLEDKRSTANDDVDYQSTVLSRAEESLSNVTGINLDEEMSHLLDLEKSYQASSKLISTIGEMLDSLLQIA</sequence>
<dbReference type="RefSeq" id="WP_207350219.1">
    <property type="nucleotide sequence ID" value="NZ_JAFMPY010000006.1"/>
</dbReference>
<keyword evidence="9" id="KW-0969">Cilium</keyword>
<proteinExistence type="inferred from homology"/>
<dbReference type="NCBIfam" id="TIGR02492">
    <property type="entry name" value="flgK_ends"/>
    <property type="match status" value="1"/>
</dbReference>
<reference evidence="9 10" key="1">
    <citation type="submission" date="2021-03" db="EMBL/GenBank/DDBJ databases">
        <title>Whole genome sequence of Jiella sp. MQZ13P-4.</title>
        <authorList>
            <person name="Tuo L."/>
        </authorList>
    </citation>
    <scope>NUCLEOTIDE SEQUENCE [LARGE SCALE GENOMIC DNA]</scope>
    <source>
        <strain evidence="9 10">MQZ13P-4</strain>
    </source>
</reference>
<evidence type="ECO:0000313" key="9">
    <source>
        <dbReference type="EMBL" id="MBO0903585.1"/>
    </source>
</evidence>
<protein>
    <recommendedName>
        <fullName evidence="4">Flagellar hook-associated protein 1</fullName>
    </recommendedName>
</protein>
<feature type="domain" description="Flagellar basal-body/hook protein C-terminal" evidence="7">
    <location>
        <begin position="443"/>
        <end position="481"/>
    </location>
</feature>
<comment type="subcellular location">
    <subcellularLocation>
        <location evidence="1">Bacterial flagellum</location>
    </subcellularLocation>
    <subcellularLocation>
        <location evidence="2">Secreted</location>
    </subcellularLocation>
</comment>
<keyword evidence="10" id="KW-1185">Reference proteome</keyword>
<dbReference type="PANTHER" id="PTHR30033:SF1">
    <property type="entry name" value="FLAGELLAR HOOK-ASSOCIATED PROTEIN 1"/>
    <property type="match status" value="1"/>
</dbReference>
<comment type="similarity">
    <text evidence="3">Belongs to the flagella basal body rod proteins family.</text>
</comment>
<comment type="caution">
    <text evidence="9">The sequence shown here is derived from an EMBL/GenBank/DDBJ whole genome shotgun (WGS) entry which is preliminary data.</text>
</comment>
<dbReference type="InterPro" id="IPR002371">
    <property type="entry name" value="FlgK"/>
</dbReference>
<keyword evidence="6" id="KW-0975">Bacterial flagellum</keyword>
<feature type="domain" description="Flagellar hook-associated protein FlgK helical" evidence="8">
    <location>
        <begin position="88"/>
        <end position="315"/>
    </location>
</feature>
<dbReference type="PANTHER" id="PTHR30033">
    <property type="entry name" value="FLAGELLAR HOOK-ASSOCIATED PROTEIN 1"/>
    <property type="match status" value="1"/>
</dbReference>
<dbReference type="InterPro" id="IPR010930">
    <property type="entry name" value="Flg_bb/hook_C_dom"/>
</dbReference>
<dbReference type="SUPFAM" id="SSF64518">
    <property type="entry name" value="Phase 1 flagellin"/>
    <property type="match status" value="1"/>
</dbReference>
<keyword evidence="9" id="KW-0282">Flagellum</keyword>